<evidence type="ECO:0008006" key="4">
    <source>
        <dbReference type="Google" id="ProtNLM"/>
    </source>
</evidence>
<dbReference type="InterPro" id="IPR035992">
    <property type="entry name" value="Ricin_B-like_lectins"/>
</dbReference>
<reference evidence="2 3" key="1">
    <citation type="submission" date="2019-10" db="EMBL/GenBank/DDBJ databases">
        <title>Streptomyces sp. strain GY16 isolated from leaves of Broussonetia papyrifera.</title>
        <authorList>
            <person name="Mo P."/>
        </authorList>
    </citation>
    <scope>NUCLEOTIDE SEQUENCE [LARGE SCALE GENOMIC DNA]</scope>
    <source>
        <strain evidence="2 3">GY16</strain>
    </source>
</reference>
<proteinExistence type="predicted"/>
<dbReference type="SUPFAM" id="SSF50370">
    <property type="entry name" value="Ricin B-like lectins"/>
    <property type="match status" value="1"/>
</dbReference>
<evidence type="ECO:0000256" key="1">
    <source>
        <dbReference type="SAM" id="MobiDB-lite"/>
    </source>
</evidence>
<gene>
    <name evidence="2" type="ORF">F9278_44255</name>
</gene>
<sequence>MSSRPAAGSATAGQRVGQWVDDSATGTWKVVEAGNGHVKLQSAKNKDLYPTGASTDAPLTLRPATSDGSQDWKLVP</sequence>
<dbReference type="KEGG" id="sphv:F9278_44255"/>
<keyword evidence="3" id="KW-1185">Reference proteome</keyword>
<dbReference type="EMBL" id="CP045096">
    <property type="protein sequence ID" value="QFR02031.1"/>
    <property type="molecule type" value="Genomic_DNA"/>
</dbReference>
<feature type="region of interest" description="Disordered" evidence="1">
    <location>
        <begin position="1"/>
        <end position="20"/>
    </location>
</feature>
<dbReference type="Gene3D" id="2.80.10.50">
    <property type="match status" value="1"/>
</dbReference>
<organism evidence="2 3">
    <name type="scientific">Streptomyces phaeolivaceus</name>
    <dbReference type="NCBI Taxonomy" id="2653200"/>
    <lineage>
        <taxon>Bacteria</taxon>
        <taxon>Bacillati</taxon>
        <taxon>Actinomycetota</taxon>
        <taxon>Actinomycetes</taxon>
        <taxon>Kitasatosporales</taxon>
        <taxon>Streptomycetaceae</taxon>
        <taxon>Streptomyces</taxon>
    </lineage>
</organism>
<dbReference type="Proteomes" id="UP000327294">
    <property type="component" value="Chromosome"/>
</dbReference>
<protein>
    <recommendedName>
        <fullName evidence="4">RICIN domain-containing protein</fullName>
    </recommendedName>
</protein>
<dbReference type="AlphaFoldDB" id="A0A5P8KG95"/>
<feature type="region of interest" description="Disordered" evidence="1">
    <location>
        <begin position="41"/>
        <end position="76"/>
    </location>
</feature>
<dbReference type="CDD" id="cd00161">
    <property type="entry name" value="beta-trefoil_Ricin-like"/>
    <property type="match status" value="1"/>
</dbReference>
<dbReference type="RefSeq" id="WP_152173352.1">
    <property type="nucleotide sequence ID" value="NZ_CP045096.1"/>
</dbReference>
<evidence type="ECO:0000313" key="2">
    <source>
        <dbReference type="EMBL" id="QFR02031.1"/>
    </source>
</evidence>
<name>A0A5P8KG95_9ACTN</name>
<evidence type="ECO:0000313" key="3">
    <source>
        <dbReference type="Proteomes" id="UP000327294"/>
    </source>
</evidence>
<accession>A0A5P8KG95</accession>